<dbReference type="Proteomes" id="UP000256345">
    <property type="component" value="Unassembled WGS sequence"/>
</dbReference>
<evidence type="ECO:0000313" key="1">
    <source>
        <dbReference type="EMBL" id="AKI98975.1"/>
    </source>
</evidence>
<accession>A0AAC8Q149</accession>
<evidence type="ECO:0000313" key="3">
    <source>
        <dbReference type="Proteomes" id="UP000035579"/>
    </source>
</evidence>
<reference evidence="1 3" key="1">
    <citation type="submission" date="2015-05" db="EMBL/GenBank/DDBJ databases">
        <title>Genome assembly of Archangium gephyra DSM 2261.</title>
        <authorList>
            <person name="Sharma G."/>
            <person name="Subramanian S."/>
        </authorList>
    </citation>
    <scope>NUCLEOTIDE SEQUENCE [LARGE SCALE GENOMIC DNA]</scope>
    <source>
        <strain evidence="1 3">DSM 2261</strain>
    </source>
</reference>
<dbReference type="EMBL" id="QUMU01000006">
    <property type="protein sequence ID" value="REG30884.1"/>
    <property type="molecule type" value="Genomic_DNA"/>
</dbReference>
<protein>
    <submittedName>
        <fullName evidence="1">Uncharacterized protein</fullName>
    </submittedName>
</protein>
<name>A0AAC8Q149_9BACT</name>
<evidence type="ECO:0000313" key="4">
    <source>
        <dbReference type="Proteomes" id="UP000256345"/>
    </source>
</evidence>
<keyword evidence="4" id="KW-1185">Reference proteome</keyword>
<sequence>MADITLGDLLSMLCADLATAVEPSSDEASLKLQVTDVDLDLPAYLRLRAAGPDPEHEPARIILSLPSARETPTAGRLGRVSITLGVRPGLAPEPPEDP</sequence>
<evidence type="ECO:0000313" key="2">
    <source>
        <dbReference type="EMBL" id="REG30884.1"/>
    </source>
</evidence>
<reference evidence="2 4" key="2">
    <citation type="submission" date="2018-08" db="EMBL/GenBank/DDBJ databases">
        <title>Genomic Encyclopedia of Archaeal and Bacterial Type Strains, Phase II (KMG-II): from individual species to whole genera.</title>
        <authorList>
            <person name="Goeker M."/>
        </authorList>
    </citation>
    <scope>NUCLEOTIDE SEQUENCE [LARGE SCALE GENOMIC DNA]</scope>
    <source>
        <strain evidence="2 4">DSM 2261</strain>
    </source>
</reference>
<gene>
    <name evidence="1" type="ORF">AA314_00602</name>
    <name evidence="2" type="ORF">ATI61_106354</name>
</gene>
<dbReference type="AlphaFoldDB" id="A0AAC8Q149"/>
<dbReference type="EMBL" id="CP011509">
    <property type="protein sequence ID" value="AKI98975.1"/>
    <property type="molecule type" value="Genomic_DNA"/>
</dbReference>
<dbReference type="KEGG" id="age:AA314_00602"/>
<organism evidence="1 3">
    <name type="scientific">Archangium gephyra</name>
    <dbReference type="NCBI Taxonomy" id="48"/>
    <lineage>
        <taxon>Bacteria</taxon>
        <taxon>Pseudomonadati</taxon>
        <taxon>Myxococcota</taxon>
        <taxon>Myxococcia</taxon>
        <taxon>Myxococcales</taxon>
        <taxon>Cystobacterineae</taxon>
        <taxon>Archangiaceae</taxon>
        <taxon>Archangium</taxon>
    </lineage>
</organism>
<dbReference type="RefSeq" id="WP_047854195.1">
    <property type="nucleotide sequence ID" value="NZ_CP011509.1"/>
</dbReference>
<proteinExistence type="predicted"/>
<dbReference type="Proteomes" id="UP000035579">
    <property type="component" value="Chromosome"/>
</dbReference>